<evidence type="ECO:0000313" key="1">
    <source>
        <dbReference type="EMBL" id="CUV01537.1"/>
    </source>
</evidence>
<name>A0A170Q9D9_9ZZZZ</name>
<gene>
    <name evidence="1" type="ORF">MGWOODY_Clf531</name>
</gene>
<dbReference type="EMBL" id="FAXA01000097">
    <property type="protein sequence ID" value="CUV01537.1"/>
    <property type="molecule type" value="Genomic_DNA"/>
</dbReference>
<dbReference type="AlphaFoldDB" id="A0A170Q9D9"/>
<protein>
    <submittedName>
        <fullName evidence="1">Uncharacterized protein</fullName>
    </submittedName>
</protein>
<accession>A0A170Q9D9</accession>
<sequence length="41" mass="4844">MAYKKSTNGLTQRAEQWLRDMTGRFLRQLRMNLTDNQTLVG</sequence>
<proteinExistence type="predicted"/>
<organism evidence="1">
    <name type="scientific">hydrothermal vent metagenome</name>
    <dbReference type="NCBI Taxonomy" id="652676"/>
    <lineage>
        <taxon>unclassified sequences</taxon>
        <taxon>metagenomes</taxon>
        <taxon>ecological metagenomes</taxon>
    </lineage>
</organism>
<reference evidence="1" key="1">
    <citation type="submission" date="2015-10" db="EMBL/GenBank/DDBJ databases">
        <authorList>
            <person name="Gilbert D.G."/>
        </authorList>
    </citation>
    <scope>NUCLEOTIDE SEQUENCE</scope>
</reference>